<evidence type="ECO:0000313" key="2">
    <source>
        <dbReference type="Proteomes" id="UP000183832"/>
    </source>
</evidence>
<gene>
    <name evidence="1" type="ORF">CLUMA_CG007337</name>
</gene>
<dbReference type="AlphaFoldDB" id="A0A1J1I220"/>
<protein>
    <submittedName>
        <fullName evidence="1">CLUMA_CG007337, isoform A</fullName>
    </submittedName>
</protein>
<name>A0A1J1I220_9DIPT</name>
<evidence type="ECO:0000313" key="1">
    <source>
        <dbReference type="EMBL" id="CRK93810.1"/>
    </source>
</evidence>
<organism evidence="1 2">
    <name type="scientific">Clunio marinus</name>
    <dbReference type="NCBI Taxonomy" id="568069"/>
    <lineage>
        <taxon>Eukaryota</taxon>
        <taxon>Metazoa</taxon>
        <taxon>Ecdysozoa</taxon>
        <taxon>Arthropoda</taxon>
        <taxon>Hexapoda</taxon>
        <taxon>Insecta</taxon>
        <taxon>Pterygota</taxon>
        <taxon>Neoptera</taxon>
        <taxon>Endopterygota</taxon>
        <taxon>Diptera</taxon>
        <taxon>Nematocera</taxon>
        <taxon>Chironomoidea</taxon>
        <taxon>Chironomidae</taxon>
        <taxon>Clunio</taxon>
    </lineage>
</organism>
<proteinExistence type="predicted"/>
<sequence>MLVIIWTKNYAFINTKATTYGCGRAKEKYEAVSPQASFYAFPTHASSNSFELCFRQTIFVMFQVEFNEGCFPEINFA</sequence>
<dbReference type="EMBL" id="CVRI01000038">
    <property type="protein sequence ID" value="CRK93810.1"/>
    <property type="molecule type" value="Genomic_DNA"/>
</dbReference>
<dbReference type="Proteomes" id="UP000183832">
    <property type="component" value="Unassembled WGS sequence"/>
</dbReference>
<reference evidence="1 2" key="1">
    <citation type="submission" date="2015-04" db="EMBL/GenBank/DDBJ databases">
        <authorList>
            <person name="Syromyatnikov M.Y."/>
            <person name="Popov V.N."/>
        </authorList>
    </citation>
    <scope>NUCLEOTIDE SEQUENCE [LARGE SCALE GENOMIC DNA]</scope>
</reference>
<accession>A0A1J1I220</accession>
<keyword evidence="2" id="KW-1185">Reference proteome</keyword>